<dbReference type="GO" id="GO:0050660">
    <property type="term" value="F:flavin adenine dinucleotide binding"/>
    <property type="evidence" value="ECO:0007669"/>
    <property type="project" value="InterPro"/>
</dbReference>
<dbReference type="Proteomes" id="UP000006201">
    <property type="component" value="Unassembled WGS sequence"/>
</dbReference>
<name>A4C5U7_9GAMM</name>
<dbReference type="Pfam" id="PF02770">
    <property type="entry name" value="Acyl-CoA_dh_M"/>
    <property type="match status" value="1"/>
</dbReference>
<comment type="similarity">
    <text evidence="2 5">Belongs to the acyl-CoA dehydrogenase family.</text>
</comment>
<keyword evidence="10" id="KW-1185">Reference proteome</keyword>
<dbReference type="InterPro" id="IPR006091">
    <property type="entry name" value="Acyl-CoA_Oxase/DH_mid-dom"/>
</dbReference>
<feature type="domain" description="Acyl-CoA dehydrogenase/oxidase C-terminal" evidence="6">
    <location>
        <begin position="235"/>
        <end position="384"/>
    </location>
</feature>
<keyword evidence="3 5" id="KW-0285">Flavoprotein</keyword>
<feature type="domain" description="Acyl-CoA dehydrogenase/oxidase N-terminal" evidence="8">
    <location>
        <begin position="36"/>
        <end position="121"/>
    </location>
</feature>
<dbReference type="GO" id="GO:0005886">
    <property type="term" value="C:plasma membrane"/>
    <property type="evidence" value="ECO:0007669"/>
    <property type="project" value="TreeGrafter"/>
</dbReference>
<dbReference type="InterPro" id="IPR013786">
    <property type="entry name" value="AcylCoA_DH/ox_N"/>
</dbReference>
<dbReference type="STRING" id="87626.PTD2_11064"/>
<sequence>MHDDNTFYAAAAKLEQQCGDPSDEQQFINFKTSSLLDETQQFPTAYIEYLQQLGYFEYFVPSEQGGQLKSFAQLLLICRALSRRDLNAAIATGQTMLGALPVWLCGSSAQKNQLASHILQGHLGCLALTEKRHGSNLLASEVSATATATGYELSGEKWLINNATKGHTMTLLARKQETSGRSELALLFIDKTNLTEFENLDKINTHGIRCADISGIRFNNTEVASDVVIKTAEPGIYGVMKALQISRILCAGFSLGALDTCLRTTYQFAQSRVLYQRPMLSMPTVSQGLARSFARLLLTEIAALVCSKAIAYAAPSLSVYSAFCKYWVPRQTEIAIDELKVILGARYYLRDEHQFGIFQKMLRDNAVVSLFDGSSQVNLALIATQTNALASKLLAAQETVHDVAKWFSLTSDQASSAIQADELKLNNLGQDPILASFIAVCDSNLITTQSDRLRALYVELKQRILRWCDEIITLKEQELNDPSSVVRFAKAKQYTQLLAATCCALTIIHNPSHLLLSNDDISNDLMSLLLNDTDQWQPCEALLQAFAQQFETQKWFSLLPI</sequence>
<dbReference type="InterPro" id="IPR036250">
    <property type="entry name" value="AcylCo_DH-like_C"/>
</dbReference>
<dbReference type="Gene3D" id="1.10.540.10">
    <property type="entry name" value="Acyl-CoA dehydrogenase/oxidase, N-terminal domain"/>
    <property type="match status" value="1"/>
</dbReference>
<organism evidence="9 10">
    <name type="scientific">Pseudoalteromonas tunicata D2</name>
    <dbReference type="NCBI Taxonomy" id="87626"/>
    <lineage>
        <taxon>Bacteria</taxon>
        <taxon>Pseudomonadati</taxon>
        <taxon>Pseudomonadota</taxon>
        <taxon>Gammaproteobacteria</taxon>
        <taxon>Alteromonadales</taxon>
        <taxon>Pseudoalteromonadaceae</taxon>
        <taxon>Pseudoalteromonas</taxon>
    </lineage>
</organism>
<evidence type="ECO:0000256" key="5">
    <source>
        <dbReference type="RuleBase" id="RU362125"/>
    </source>
</evidence>
<dbReference type="GO" id="GO:0003995">
    <property type="term" value="F:acyl-CoA dehydrogenase activity"/>
    <property type="evidence" value="ECO:0007669"/>
    <property type="project" value="TreeGrafter"/>
</dbReference>
<accession>A4C5U7</accession>
<dbReference type="InterPro" id="IPR037069">
    <property type="entry name" value="AcylCoA_DH/ox_N_sf"/>
</dbReference>
<evidence type="ECO:0000256" key="1">
    <source>
        <dbReference type="ARBA" id="ARBA00001974"/>
    </source>
</evidence>
<evidence type="ECO:0000313" key="9">
    <source>
        <dbReference type="EMBL" id="EAR29351.1"/>
    </source>
</evidence>
<evidence type="ECO:0000256" key="2">
    <source>
        <dbReference type="ARBA" id="ARBA00009347"/>
    </source>
</evidence>
<feature type="domain" description="Acyl-CoA oxidase/dehydrogenase middle" evidence="7">
    <location>
        <begin position="125"/>
        <end position="220"/>
    </location>
</feature>
<dbReference type="Gene3D" id="2.40.110.10">
    <property type="entry name" value="Butyryl-CoA Dehydrogenase, subunit A, domain 2"/>
    <property type="match status" value="1"/>
</dbReference>
<dbReference type="Pfam" id="PF02771">
    <property type="entry name" value="Acyl-CoA_dh_N"/>
    <property type="match status" value="1"/>
</dbReference>
<reference evidence="9 10" key="1">
    <citation type="submission" date="2006-02" db="EMBL/GenBank/DDBJ databases">
        <authorList>
            <person name="Moran M.A."/>
            <person name="Kjelleberg S."/>
            <person name="Egan S."/>
            <person name="Saunders N."/>
            <person name="Thomas T."/>
            <person name="Ferriera S."/>
            <person name="Johnson J."/>
            <person name="Kravitz S."/>
            <person name="Halpern A."/>
            <person name="Remington K."/>
            <person name="Beeson K."/>
            <person name="Tran B."/>
            <person name="Rogers Y.-H."/>
            <person name="Friedman R."/>
            <person name="Venter J.C."/>
        </authorList>
    </citation>
    <scope>NUCLEOTIDE SEQUENCE [LARGE SCALE GENOMIC DNA]</scope>
    <source>
        <strain evidence="9 10">D2</strain>
    </source>
</reference>
<keyword evidence="5" id="KW-0560">Oxidoreductase</keyword>
<evidence type="ECO:0000313" key="10">
    <source>
        <dbReference type="Proteomes" id="UP000006201"/>
    </source>
</evidence>
<comment type="caution">
    <text evidence="9">The sequence shown here is derived from an EMBL/GenBank/DDBJ whole genome shotgun (WGS) entry which is preliminary data.</text>
</comment>
<keyword evidence="4 5" id="KW-0274">FAD</keyword>
<proteinExistence type="inferred from homology"/>
<evidence type="ECO:0008006" key="11">
    <source>
        <dbReference type="Google" id="ProtNLM"/>
    </source>
</evidence>
<dbReference type="AlphaFoldDB" id="A4C5U7"/>
<dbReference type="SUPFAM" id="SSF47203">
    <property type="entry name" value="Acyl-CoA dehydrogenase C-terminal domain-like"/>
    <property type="match status" value="1"/>
</dbReference>
<evidence type="ECO:0000259" key="8">
    <source>
        <dbReference type="Pfam" id="PF02771"/>
    </source>
</evidence>
<dbReference type="RefSeq" id="WP_009837225.1">
    <property type="nucleotide sequence ID" value="NZ_AAOH01000002.1"/>
</dbReference>
<dbReference type="InterPro" id="IPR009075">
    <property type="entry name" value="AcylCo_DH/oxidase_C"/>
</dbReference>
<evidence type="ECO:0000259" key="7">
    <source>
        <dbReference type="Pfam" id="PF02770"/>
    </source>
</evidence>
<gene>
    <name evidence="9" type="ORF">PTD2_11064</name>
</gene>
<dbReference type="PANTHER" id="PTHR43884">
    <property type="entry name" value="ACYL-COA DEHYDROGENASE"/>
    <property type="match status" value="1"/>
</dbReference>
<dbReference type="InterPro" id="IPR009100">
    <property type="entry name" value="AcylCoA_DH/oxidase_NM_dom_sf"/>
</dbReference>
<comment type="cofactor">
    <cofactor evidence="1 5">
        <name>FAD</name>
        <dbReference type="ChEBI" id="CHEBI:57692"/>
    </cofactor>
</comment>
<evidence type="ECO:0000256" key="4">
    <source>
        <dbReference type="ARBA" id="ARBA00022827"/>
    </source>
</evidence>
<dbReference type="eggNOG" id="COG1960">
    <property type="taxonomic scope" value="Bacteria"/>
</dbReference>
<evidence type="ECO:0000256" key="3">
    <source>
        <dbReference type="ARBA" id="ARBA00022630"/>
    </source>
</evidence>
<dbReference type="CDD" id="cd00567">
    <property type="entry name" value="ACAD"/>
    <property type="match status" value="1"/>
</dbReference>
<protein>
    <recommendedName>
        <fullName evidence="11">Acyl-CoA dehydrogenase</fullName>
    </recommendedName>
</protein>
<dbReference type="SUPFAM" id="SSF56645">
    <property type="entry name" value="Acyl-CoA dehydrogenase NM domain-like"/>
    <property type="match status" value="1"/>
</dbReference>
<dbReference type="Pfam" id="PF00441">
    <property type="entry name" value="Acyl-CoA_dh_1"/>
    <property type="match status" value="1"/>
</dbReference>
<dbReference type="EMBL" id="AAOH01000002">
    <property type="protein sequence ID" value="EAR29351.1"/>
    <property type="molecule type" value="Genomic_DNA"/>
</dbReference>
<evidence type="ECO:0000259" key="6">
    <source>
        <dbReference type="Pfam" id="PF00441"/>
    </source>
</evidence>
<dbReference type="OrthoDB" id="3666321at2"/>
<dbReference type="HOGENOM" id="CLU_022921_0_0_6"/>
<dbReference type="Gene3D" id="1.20.140.10">
    <property type="entry name" value="Butyryl-CoA Dehydrogenase, subunit A, domain 3"/>
    <property type="match status" value="1"/>
</dbReference>
<dbReference type="PANTHER" id="PTHR43884:SF19">
    <property type="entry name" value="ACYL-COA DEHYDROGENASE FADE4-RELATED"/>
    <property type="match status" value="1"/>
</dbReference>
<dbReference type="InterPro" id="IPR046373">
    <property type="entry name" value="Acyl-CoA_Oxase/DH_mid-dom_sf"/>
</dbReference>